<gene>
    <name evidence="2" type="ORF">C1I64_17995</name>
</gene>
<feature type="transmembrane region" description="Helical" evidence="1">
    <location>
        <begin position="82"/>
        <end position="107"/>
    </location>
</feature>
<dbReference type="EMBL" id="CP028137">
    <property type="protein sequence ID" value="AZZ53742.1"/>
    <property type="molecule type" value="Genomic_DNA"/>
</dbReference>
<protein>
    <submittedName>
        <fullName evidence="2">DUF805 domain-containing protein</fullName>
    </submittedName>
</protein>
<sequence>MKRMSQSTIPVPGQPYYGAPPLAAIRRFFSQYARFRGRASRAEYWWIILAGTLLNLALQLIDGSEPGLQLSFTPFRSGELDFATPWVAVLAGAIALGTLVPSLALIWRRLHDVNHSGMWIFALFIPIAGAVFLLILFVLPPRPEGMRFD</sequence>
<name>A0A3T0T5A1_9MICO</name>
<evidence type="ECO:0000313" key="3">
    <source>
        <dbReference type="Proteomes" id="UP000285317"/>
    </source>
</evidence>
<keyword evidence="1" id="KW-0472">Membrane</keyword>
<evidence type="ECO:0000256" key="1">
    <source>
        <dbReference type="SAM" id="Phobius"/>
    </source>
</evidence>
<dbReference type="Proteomes" id="UP000285317">
    <property type="component" value="Chromosome"/>
</dbReference>
<accession>A0A3T0T5A1</accession>
<dbReference type="InterPro" id="IPR008523">
    <property type="entry name" value="DUF805"/>
</dbReference>
<keyword evidence="1" id="KW-0812">Transmembrane</keyword>
<feature type="transmembrane region" description="Helical" evidence="1">
    <location>
        <begin position="119"/>
        <end position="139"/>
    </location>
</feature>
<dbReference type="Pfam" id="PF05656">
    <property type="entry name" value="DUF805"/>
    <property type="match status" value="1"/>
</dbReference>
<keyword evidence="1" id="KW-1133">Transmembrane helix</keyword>
<dbReference type="AlphaFoldDB" id="A0A3T0T5A1"/>
<dbReference type="KEGG" id="rfs:C1I64_17995"/>
<evidence type="ECO:0000313" key="2">
    <source>
        <dbReference type="EMBL" id="AZZ53742.1"/>
    </source>
</evidence>
<feature type="transmembrane region" description="Helical" evidence="1">
    <location>
        <begin position="44"/>
        <end position="62"/>
    </location>
</feature>
<dbReference type="GO" id="GO:0005886">
    <property type="term" value="C:plasma membrane"/>
    <property type="evidence" value="ECO:0007669"/>
    <property type="project" value="TreeGrafter"/>
</dbReference>
<organism evidence="2 3">
    <name type="scientific">Rathayibacter festucae DSM 15932</name>
    <dbReference type="NCBI Taxonomy" id="1328866"/>
    <lineage>
        <taxon>Bacteria</taxon>
        <taxon>Bacillati</taxon>
        <taxon>Actinomycetota</taxon>
        <taxon>Actinomycetes</taxon>
        <taxon>Micrococcales</taxon>
        <taxon>Microbacteriaceae</taxon>
        <taxon>Rathayibacter</taxon>
    </lineage>
</organism>
<dbReference type="PANTHER" id="PTHR34980">
    <property type="entry name" value="INNER MEMBRANE PROTEIN-RELATED-RELATED"/>
    <property type="match status" value="1"/>
</dbReference>
<dbReference type="PANTHER" id="PTHR34980:SF2">
    <property type="entry name" value="INNER MEMBRANE PROTEIN YHAH-RELATED"/>
    <property type="match status" value="1"/>
</dbReference>
<reference evidence="2 3" key="1">
    <citation type="submission" date="2018-03" db="EMBL/GenBank/DDBJ databases">
        <title>Bacteriophage NCPPB3778 and a type I-E CRISPR drive the evolution of the US Biological Select Agent, Rathayibacter toxicus.</title>
        <authorList>
            <person name="Davis E.W.II."/>
            <person name="Tabima J.F."/>
            <person name="Weisberg A.J."/>
            <person name="Dantas Lopes L."/>
            <person name="Wiseman M.S."/>
            <person name="Wiseman M.S."/>
            <person name="Pupko T."/>
            <person name="Belcher M.S."/>
            <person name="Sechler A.J."/>
            <person name="Tancos M.A."/>
            <person name="Schroeder B.K."/>
            <person name="Murray T.D."/>
            <person name="Luster D.G."/>
            <person name="Schneider W.L."/>
            <person name="Rogers E."/>
            <person name="Andreote F.D."/>
            <person name="Grunwald N.J."/>
            <person name="Putnam M.L."/>
            <person name="Chang J.H."/>
        </authorList>
    </citation>
    <scope>NUCLEOTIDE SEQUENCE [LARGE SCALE GENOMIC DNA]</scope>
    <source>
        <strain evidence="2 3">DSM 15932</strain>
    </source>
</reference>
<proteinExistence type="predicted"/>